<evidence type="ECO:0000313" key="2">
    <source>
        <dbReference type="Proteomes" id="UP000823388"/>
    </source>
</evidence>
<dbReference type="PANTHER" id="PTHR18934:SF234">
    <property type="entry name" value="PRE-MRNA-SPLICING FACTOR ATP-DEPENDENT RNA HELICASE DEAH4-RELATED"/>
    <property type="match status" value="1"/>
</dbReference>
<dbReference type="InterPro" id="IPR027417">
    <property type="entry name" value="P-loop_NTPase"/>
</dbReference>
<dbReference type="Gene3D" id="3.40.50.300">
    <property type="entry name" value="P-loop containing nucleotide triphosphate hydrolases"/>
    <property type="match status" value="1"/>
</dbReference>
<dbReference type="GO" id="GO:0004386">
    <property type="term" value="F:helicase activity"/>
    <property type="evidence" value="ECO:0007669"/>
    <property type="project" value="TreeGrafter"/>
</dbReference>
<evidence type="ECO:0000313" key="1">
    <source>
        <dbReference type="EMBL" id="KAG2620054.1"/>
    </source>
</evidence>
<accession>A0A8T0UH20</accession>
<dbReference type="GO" id="GO:0003723">
    <property type="term" value="F:RNA binding"/>
    <property type="evidence" value="ECO:0007669"/>
    <property type="project" value="TreeGrafter"/>
</dbReference>
<comment type="caution">
    <text evidence="1">The sequence shown here is derived from an EMBL/GenBank/DDBJ whole genome shotgun (WGS) entry which is preliminary data.</text>
</comment>
<dbReference type="EMBL" id="CM029042">
    <property type="protein sequence ID" value="KAG2620054.1"/>
    <property type="molecule type" value="Genomic_DNA"/>
</dbReference>
<keyword evidence="2" id="KW-1185">Reference proteome</keyword>
<sequence length="106" mass="11407">MSSSSPPPPPVLPISEHEDEIVAAVDVNPVVVVIGKTGSGKSTQLSQILHCCRYTRRGAIAVIQPRRVAAVSVSRRVAQELGVPLGDEVGYAIRFEDRTSERTCIK</sequence>
<reference evidence="1" key="1">
    <citation type="submission" date="2020-05" db="EMBL/GenBank/DDBJ databases">
        <title>WGS assembly of Panicum virgatum.</title>
        <authorList>
            <person name="Lovell J.T."/>
            <person name="Jenkins J."/>
            <person name="Shu S."/>
            <person name="Juenger T.E."/>
            <person name="Schmutz J."/>
        </authorList>
    </citation>
    <scope>NUCLEOTIDE SEQUENCE</scope>
    <source>
        <strain evidence="1">AP13</strain>
    </source>
</reference>
<gene>
    <name evidence="1" type="ORF">PVAP13_3NG101401</name>
</gene>
<dbReference type="Proteomes" id="UP000823388">
    <property type="component" value="Chromosome 3N"/>
</dbReference>
<proteinExistence type="predicted"/>
<dbReference type="SUPFAM" id="SSF52540">
    <property type="entry name" value="P-loop containing nucleoside triphosphate hydrolases"/>
    <property type="match status" value="1"/>
</dbReference>
<dbReference type="PANTHER" id="PTHR18934">
    <property type="entry name" value="ATP-DEPENDENT RNA HELICASE"/>
    <property type="match status" value="1"/>
</dbReference>
<protein>
    <submittedName>
        <fullName evidence="1">Uncharacterized protein</fullName>
    </submittedName>
</protein>
<name>A0A8T0UH20_PANVG</name>
<dbReference type="AlphaFoldDB" id="A0A8T0UH20"/>
<organism evidence="1 2">
    <name type="scientific">Panicum virgatum</name>
    <name type="common">Blackwell switchgrass</name>
    <dbReference type="NCBI Taxonomy" id="38727"/>
    <lineage>
        <taxon>Eukaryota</taxon>
        <taxon>Viridiplantae</taxon>
        <taxon>Streptophyta</taxon>
        <taxon>Embryophyta</taxon>
        <taxon>Tracheophyta</taxon>
        <taxon>Spermatophyta</taxon>
        <taxon>Magnoliopsida</taxon>
        <taxon>Liliopsida</taxon>
        <taxon>Poales</taxon>
        <taxon>Poaceae</taxon>
        <taxon>PACMAD clade</taxon>
        <taxon>Panicoideae</taxon>
        <taxon>Panicodae</taxon>
        <taxon>Paniceae</taxon>
        <taxon>Panicinae</taxon>
        <taxon>Panicum</taxon>
        <taxon>Panicum sect. Hiantes</taxon>
    </lineage>
</organism>